<dbReference type="AlphaFoldDB" id="A0A650ENA9"/>
<dbReference type="SUPFAM" id="SSF52540">
    <property type="entry name" value="P-loop containing nucleoside triphosphate hydrolases"/>
    <property type="match status" value="1"/>
</dbReference>
<dbReference type="GO" id="GO:0005524">
    <property type="term" value="F:ATP binding"/>
    <property type="evidence" value="ECO:0007669"/>
    <property type="project" value="UniProtKB-KW"/>
</dbReference>
<evidence type="ECO:0000256" key="2">
    <source>
        <dbReference type="ARBA" id="ARBA00022448"/>
    </source>
</evidence>
<dbReference type="PANTHER" id="PTHR42734">
    <property type="entry name" value="METAL TRANSPORT SYSTEM ATP-BINDING PROTEIN TM_0124-RELATED"/>
    <property type="match status" value="1"/>
</dbReference>
<name>A0A650ENA9_9HELI</name>
<comment type="similarity">
    <text evidence="1">Belongs to the ABC transporter superfamily.</text>
</comment>
<dbReference type="PANTHER" id="PTHR42734:SF17">
    <property type="entry name" value="METAL TRANSPORT SYSTEM ATP-BINDING PROTEIN TM_0124-RELATED"/>
    <property type="match status" value="1"/>
</dbReference>
<evidence type="ECO:0000256" key="3">
    <source>
        <dbReference type="ARBA" id="ARBA00022741"/>
    </source>
</evidence>
<dbReference type="PROSITE" id="PS00211">
    <property type="entry name" value="ABC_TRANSPORTER_1"/>
    <property type="match status" value="1"/>
</dbReference>
<evidence type="ECO:0000256" key="5">
    <source>
        <dbReference type="SAM" id="MobiDB-lite"/>
    </source>
</evidence>
<dbReference type="SMART" id="SM00382">
    <property type="entry name" value="AAA"/>
    <property type="match status" value="1"/>
</dbReference>
<evidence type="ECO:0000256" key="4">
    <source>
        <dbReference type="ARBA" id="ARBA00022840"/>
    </source>
</evidence>
<gene>
    <name evidence="7" type="ORF">Helico5904_0160</name>
</gene>
<protein>
    <submittedName>
        <fullName evidence="7">ABC transporter ATP-binding protein</fullName>
    </submittedName>
</protein>
<feature type="compositionally biased region" description="Polar residues" evidence="5">
    <location>
        <begin position="263"/>
        <end position="274"/>
    </location>
</feature>
<dbReference type="CDD" id="cd03235">
    <property type="entry name" value="ABC_Metallic_Cations"/>
    <property type="match status" value="1"/>
</dbReference>
<dbReference type="PROSITE" id="PS50893">
    <property type="entry name" value="ABC_TRANSPORTER_2"/>
    <property type="match status" value="1"/>
</dbReference>
<feature type="region of interest" description="Disordered" evidence="5">
    <location>
        <begin position="253"/>
        <end position="274"/>
    </location>
</feature>
<dbReference type="InterPro" id="IPR027417">
    <property type="entry name" value="P-loop_NTPase"/>
</dbReference>
<reference evidence="7" key="1">
    <citation type="journal article" date="2020" name="J. ISSAAS">
        <title>Lactobacilli and other gastrointestinal microbiota of Peromyscus leucopus, reservoir host for agents of Lyme disease and other zoonoses in North America.</title>
        <authorList>
            <person name="Milovic A."/>
            <person name="Bassam K."/>
            <person name="Shao H."/>
            <person name="Chatzistamou I."/>
            <person name="Tufts D.M."/>
            <person name="Diuk-Wasser M."/>
            <person name="Barbour A.G."/>
        </authorList>
    </citation>
    <scope>NUCLEOTIDE SEQUENCE</scope>
    <source>
        <strain evidence="7">LL4</strain>
    </source>
</reference>
<dbReference type="InterPro" id="IPR050153">
    <property type="entry name" value="Metal_Ion_Import_ABC"/>
</dbReference>
<proteinExistence type="inferred from homology"/>
<dbReference type="GO" id="GO:0016887">
    <property type="term" value="F:ATP hydrolysis activity"/>
    <property type="evidence" value="ECO:0007669"/>
    <property type="project" value="InterPro"/>
</dbReference>
<sequence>MNETLFHIKNLSFAYDSQLVLEKIDFTFSKGDFWAIIGPNGGGKSTLIRLILGILKAKEGEIKFCQNFDTKHIGYVPQNTNENIHFPIQTQDVIKMGFLKPSIWGFRTNKAQERQIQEIMEKLDILHLSHKPLSKLSGGQRQKVLIARALINNPTLLVLDEPTSNVDSTSQKSIYKLLESLNANGQSILVISHDISVLLGYAKKVLYINKNAIPHTIPKLNLGFNSHICEVDILTHFANLLATNARDSKDSCITSESHHLHHQINTQNSPKTQQ</sequence>
<dbReference type="InterPro" id="IPR017871">
    <property type="entry name" value="ABC_transporter-like_CS"/>
</dbReference>
<keyword evidence="2" id="KW-0813">Transport</keyword>
<dbReference type="Gene3D" id="3.40.50.300">
    <property type="entry name" value="P-loop containing nucleotide triphosphate hydrolases"/>
    <property type="match status" value="1"/>
</dbReference>
<evidence type="ECO:0000259" key="6">
    <source>
        <dbReference type="PROSITE" id="PS50893"/>
    </source>
</evidence>
<keyword evidence="4 7" id="KW-0067">ATP-binding</keyword>
<evidence type="ECO:0000256" key="1">
    <source>
        <dbReference type="ARBA" id="ARBA00005417"/>
    </source>
</evidence>
<keyword evidence="3" id="KW-0547">Nucleotide-binding</keyword>
<evidence type="ECO:0000313" key="7">
    <source>
        <dbReference type="EMBL" id="QGT50344.1"/>
    </source>
</evidence>
<dbReference type="EMBL" id="MN577569">
    <property type="protein sequence ID" value="QGT50344.1"/>
    <property type="molecule type" value="Genomic_DNA"/>
</dbReference>
<dbReference type="InterPro" id="IPR003439">
    <property type="entry name" value="ABC_transporter-like_ATP-bd"/>
</dbReference>
<accession>A0A650ENA9</accession>
<organism evidence="7">
    <name type="scientific">uncultured Helicobacter sp</name>
    <dbReference type="NCBI Taxonomy" id="175537"/>
    <lineage>
        <taxon>Bacteria</taxon>
        <taxon>Pseudomonadati</taxon>
        <taxon>Campylobacterota</taxon>
        <taxon>Epsilonproteobacteria</taxon>
        <taxon>Campylobacterales</taxon>
        <taxon>Helicobacteraceae</taxon>
        <taxon>Helicobacter</taxon>
        <taxon>environmental samples</taxon>
    </lineage>
</organism>
<dbReference type="InterPro" id="IPR003593">
    <property type="entry name" value="AAA+_ATPase"/>
</dbReference>
<dbReference type="Pfam" id="PF00005">
    <property type="entry name" value="ABC_tran"/>
    <property type="match status" value="1"/>
</dbReference>
<feature type="domain" description="ABC transporter" evidence="6">
    <location>
        <begin position="6"/>
        <end position="235"/>
    </location>
</feature>